<feature type="region of interest" description="Disordered" evidence="1">
    <location>
        <begin position="1"/>
        <end position="34"/>
    </location>
</feature>
<sequence length="307" mass="34088">MTTSAFTTRGGTRGGEAVTPQNCPKEGSPSRATSRLVVKPQPMGKLVWLPSLCGGLFQLRGLFSGLAHEDPHEHLRNFVDVQVLSIHIAHISILSSYSAASVIMPTHRDNTPNSNACNAYAFPPVLNHEVTNAEFWNAMHLLAKSVANQNKHQAIVPTNTKGGSTASMVQDFDRMNSPEFLGLGLWKDNRGTDAASVTWDCFTEDFMDTFFLRELREAKPQVLMSLRKMAHTKKVKEDKLREMAKDNKKARTKNYEYSQERSLIVSTKSCHRLKDCPFARRGQVGNNNRTESTTLATPTGRPTLLGS</sequence>
<name>A0AAF0TFN0_SOLVR</name>
<accession>A0AAF0TFN0</accession>
<keyword evidence="3" id="KW-1185">Reference proteome</keyword>
<gene>
    <name evidence="2" type="ORF">MTR67_012067</name>
</gene>
<dbReference type="EMBL" id="CP133614">
    <property type="protein sequence ID" value="WMV18682.1"/>
    <property type="molecule type" value="Genomic_DNA"/>
</dbReference>
<evidence type="ECO:0000313" key="3">
    <source>
        <dbReference type="Proteomes" id="UP001234989"/>
    </source>
</evidence>
<dbReference type="Proteomes" id="UP001234989">
    <property type="component" value="Chromosome 3"/>
</dbReference>
<dbReference type="AlphaFoldDB" id="A0AAF0TFN0"/>
<reference evidence="2" key="1">
    <citation type="submission" date="2023-08" db="EMBL/GenBank/DDBJ databases">
        <title>A de novo genome assembly of Solanum verrucosum Schlechtendal, a Mexican diploid species geographically isolated from the other diploid A-genome species in potato relatives.</title>
        <authorList>
            <person name="Hosaka K."/>
        </authorList>
    </citation>
    <scope>NUCLEOTIDE SEQUENCE</scope>
    <source>
        <tissue evidence="2">Young leaves</tissue>
    </source>
</reference>
<evidence type="ECO:0000313" key="2">
    <source>
        <dbReference type="EMBL" id="WMV18682.1"/>
    </source>
</evidence>
<protein>
    <submittedName>
        <fullName evidence="2">Uncharacterized protein</fullName>
    </submittedName>
</protein>
<evidence type="ECO:0000256" key="1">
    <source>
        <dbReference type="SAM" id="MobiDB-lite"/>
    </source>
</evidence>
<organism evidence="2 3">
    <name type="scientific">Solanum verrucosum</name>
    <dbReference type="NCBI Taxonomy" id="315347"/>
    <lineage>
        <taxon>Eukaryota</taxon>
        <taxon>Viridiplantae</taxon>
        <taxon>Streptophyta</taxon>
        <taxon>Embryophyta</taxon>
        <taxon>Tracheophyta</taxon>
        <taxon>Spermatophyta</taxon>
        <taxon>Magnoliopsida</taxon>
        <taxon>eudicotyledons</taxon>
        <taxon>Gunneridae</taxon>
        <taxon>Pentapetalae</taxon>
        <taxon>asterids</taxon>
        <taxon>lamiids</taxon>
        <taxon>Solanales</taxon>
        <taxon>Solanaceae</taxon>
        <taxon>Solanoideae</taxon>
        <taxon>Solaneae</taxon>
        <taxon>Solanum</taxon>
    </lineage>
</organism>
<feature type="region of interest" description="Disordered" evidence="1">
    <location>
        <begin position="280"/>
        <end position="307"/>
    </location>
</feature>
<proteinExistence type="predicted"/>
<feature type="compositionally biased region" description="Polar residues" evidence="1">
    <location>
        <begin position="1"/>
        <end position="10"/>
    </location>
</feature>
<feature type="compositionally biased region" description="Polar residues" evidence="1">
    <location>
        <begin position="284"/>
        <end position="297"/>
    </location>
</feature>